<evidence type="ECO:0000259" key="1">
    <source>
        <dbReference type="Pfam" id="PF07632"/>
    </source>
</evidence>
<evidence type="ECO:0000259" key="2">
    <source>
        <dbReference type="Pfam" id="PF21027"/>
    </source>
</evidence>
<dbReference type="InterPro" id="IPR013783">
    <property type="entry name" value="Ig-like_fold"/>
</dbReference>
<feature type="domain" description="Cellulose-binding Sde182 C-terminal" evidence="2">
    <location>
        <begin position="421"/>
        <end position="501"/>
    </location>
</feature>
<evidence type="ECO:0000313" key="4">
    <source>
        <dbReference type="Proteomes" id="UP001501407"/>
    </source>
</evidence>
<name>A0ABP9M1F4_9MICO</name>
<dbReference type="InterPro" id="IPR048527">
    <property type="entry name" value="Sde182_C"/>
</dbReference>
<dbReference type="Pfam" id="PF21027">
    <property type="entry name" value="Sde0182_C"/>
    <property type="match status" value="1"/>
</dbReference>
<accession>A0ABP9M1F4</accession>
<dbReference type="Gene3D" id="2.60.40.10">
    <property type="entry name" value="Immunoglobulins"/>
    <property type="match status" value="1"/>
</dbReference>
<dbReference type="RefSeq" id="WP_194412731.1">
    <property type="nucleotide sequence ID" value="NZ_BAABKZ010000001.1"/>
</dbReference>
<keyword evidence="4" id="KW-1185">Reference proteome</keyword>
<dbReference type="EMBL" id="BAABKZ010000001">
    <property type="protein sequence ID" value="GAA5087544.1"/>
    <property type="molecule type" value="Genomic_DNA"/>
</dbReference>
<proteinExistence type="predicted"/>
<dbReference type="InterPro" id="IPR036452">
    <property type="entry name" value="Ribo_hydro-like"/>
</dbReference>
<dbReference type="InterPro" id="IPR011483">
    <property type="entry name" value="Sde182_NH-like"/>
</dbReference>
<reference evidence="4" key="1">
    <citation type="journal article" date="2019" name="Int. J. Syst. Evol. Microbiol.">
        <title>The Global Catalogue of Microorganisms (GCM) 10K type strain sequencing project: providing services to taxonomists for standard genome sequencing and annotation.</title>
        <authorList>
            <consortium name="The Broad Institute Genomics Platform"/>
            <consortium name="The Broad Institute Genome Sequencing Center for Infectious Disease"/>
            <person name="Wu L."/>
            <person name="Ma J."/>
        </authorList>
    </citation>
    <scope>NUCLEOTIDE SEQUENCE [LARGE SCALE GENOMIC DNA]</scope>
    <source>
        <strain evidence="4">JCM 18959</strain>
    </source>
</reference>
<dbReference type="Gene3D" id="3.90.245.10">
    <property type="entry name" value="Ribonucleoside hydrolase-like"/>
    <property type="match status" value="1"/>
</dbReference>
<dbReference type="Pfam" id="PF07632">
    <property type="entry name" value="Sde182_NH-like"/>
    <property type="match status" value="1"/>
</dbReference>
<dbReference type="Proteomes" id="UP001501407">
    <property type="component" value="Unassembled WGS sequence"/>
</dbReference>
<gene>
    <name evidence="3" type="ORF">GCM10025760_08850</name>
</gene>
<organism evidence="3 4">
    <name type="scientific">Microbacterium yannicii</name>
    <dbReference type="NCBI Taxonomy" id="671622"/>
    <lineage>
        <taxon>Bacteria</taxon>
        <taxon>Bacillati</taxon>
        <taxon>Actinomycetota</taxon>
        <taxon>Actinomycetes</taxon>
        <taxon>Micrococcales</taxon>
        <taxon>Microbacteriaceae</taxon>
        <taxon>Microbacterium</taxon>
    </lineage>
</organism>
<sequence>MTTTTGGATPPGTAPARPRTIITADPELDDLNSMIRLLLYSNELEIEGLIYASSRFHWRGDGAGTTFFLPDREYDDPQTSWRWAQGERFIDDAVDAYADVYPNLVVHDPRYPSAERLRSVIREGNVDFEGDISHESPGSRLIGEALLDDRPGPLFLQLWAGPSTVARALLSIEERFRGSDQWESVRDEVSAKAVISKFASQDATYDEYIAQVWPGIRVIEVATVAWGYMARMTLGPDDQRLLAADWMRENVIGVGPLGALYRVWGDGRQMVPGDMTDYFHLSGHSADELRAQGYQVWMPPQPAGEWISEGDTTNMLNLLVPGLRAHEHPSYGGWGGRYERTADGADTWGLTDAAFDPSADWSTGGPGGDEGSVVRWFADAQGDFAARLRWTVSSRFEDANHHPLLAIAQGTDLAVPAGAEVPLSAVVDDPDGDPVRVRWWIYREAGTCEADAALAAVDGPETSVLMPADANPGETIHVIAEASDQAVGHPLKAYQRVILTVTAA</sequence>
<protein>
    <submittedName>
        <fullName evidence="3">DUF1593 domain-containing protein</fullName>
    </submittedName>
</protein>
<comment type="caution">
    <text evidence="3">The sequence shown here is derived from an EMBL/GenBank/DDBJ whole genome shotgun (WGS) entry which is preliminary data.</text>
</comment>
<feature type="domain" description="Cellulose-binding Sde182 nucleoside hydrolase-like" evidence="1">
    <location>
        <begin position="19"/>
        <end position="338"/>
    </location>
</feature>
<evidence type="ECO:0000313" key="3">
    <source>
        <dbReference type="EMBL" id="GAA5087544.1"/>
    </source>
</evidence>